<dbReference type="Proteomes" id="UP000712080">
    <property type="component" value="Unassembled WGS sequence"/>
</dbReference>
<feature type="chain" id="PRO_5038030023" evidence="2">
    <location>
        <begin position="18"/>
        <end position="556"/>
    </location>
</feature>
<name>A0A972JIY3_9FLAO</name>
<dbReference type="Gene3D" id="2.120.10.30">
    <property type="entry name" value="TolB, C-terminal domain"/>
    <property type="match status" value="1"/>
</dbReference>
<dbReference type="RefSeq" id="WP_169526662.1">
    <property type="nucleotide sequence ID" value="NZ_JAAMPU010000102.1"/>
</dbReference>
<gene>
    <name evidence="4" type="ORF">G6047_06405</name>
</gene>
<dbReference type="NCBIfam" id="TIGR04183">
    <property type="entry name" value="Por_Secre_tail"/>
    <property type="match status" value="1"/>
</dbReference>
<dbReference type="SUPFAM" id="SSF101898">
    <property type="entry name" value="NHL repeat"/>
    <property type="match status" value="1"/>
</dbReference>
<keyword evidence="5" id="KW-1185">Reference proteome</keyword>
<dbReference type="InterPro" id="IPR026444">
    <property type="entry name" value="Secre_tail"/>
</dbReference>
<organism evidence="4 5">
    <name type="scientific">Flavobacterium silvaticum</name>
    <dbReference type="NCBI Taxonomy" id="1852020"/>
    <lineage>
        <taxon>Bacteria</taxon>
        <taxon>Pseudomonadati</taxon>
        <taxon>Bacteroidota</taxon>
        <taxon>Flavobacteriia</taxon>
        <taxon>Flavobacteriales</taxon>
        <taxon>Flavobacteriaceae</taxon>
        <taxon>Flavobacterium</taxon>
    </lineage>
</organism>
<evidence type="ECO:0000256" key="2">
    <source>
        <dbReference type="SAM" id="SignalP"/>
    </source>
</evidence>
<keyword evidence="1 2" id="KW-0732">Signal</keyword>
<comment type="caution">
    <text evidence="4">The sequence shown here is derived from an EMBL/GenBank/DDBJ whole genome shotgun (WGS) entry which is preliminary data.</text>
</comment>
<evidence type="ECO:0000313" key="5">
    <source>
        <dbReference type="Proteomes" id="UP000712080"/>
    </source>
</evidence>
<protein>
    <submittedName>
        <fullName evidence="4">T9SS type A sorting domain-containing protein</fullName>
    </submittedName>
</protein>
<dbReference type="InterPro" id="IPR052918">
    <property type="entry name" value="Motility_Chemotaxis_Reg"/>
</dbReference>
<evidence type="ECO:0000259" key="3">
    <source>
        <dbReference type="Pfam" id="PF18962"/>
    </source>
</evidence>
<feature type="signal peptide" evidence="2">
    <location>
        <begin position="1"/>
        <end position="17"/>
    </location>
</feature>
<evidence type="ECO:0000313" key="4">
    <source>
        <dbReference type="EMBL" id="NMH27657.1"/>
    </source>
</evidence>
<dbReference type="Pfam" id="PF18962">
    <property type="entry name" value="Por_Secre_tail"/>
    <property type="match status" value="1"/>
</dbReference>
<dbReference type="EMBL" id="JAAMPU010000102">
    <property type="protein sequence ID" value="NMH27657.1"/>
    <property type="molecule type" value="Genomic_DNA"/>
</dbReference>
<sequence length="556" mass="59924">MKHFYFLIFLITATAFSQSPQVSWVRTGGSDYSDGITALDKDQNGNIYVGGFYSNQAQFGNTILPNGSFTLFIAKYDAAGNLLWIKPFSNDNFVYINSVAADTDGNVAICGYSYIDFDLDPSENEFMATSDGDGFIAKYDPDGNFLWGGTINGQNAVTNDIDFDAAGNLYATGFFRESGDLDITDSQAVITGSLDQNAFLSAYAPDGTHLWGFGLVTDIDTTVGESLSVRDGFIALTGAFKGSSDFDPSAAEAIKASENTAAFVAKYTTDGAYVWAGILESTDPFTSISGKAVDMDADGNVYVFGNYTDPFDADPSENEVLVPGVVLYESLFLSKYDADGNYQWVVDSSDPDRSPWARHLAVDDAGNSAISGLFDEDITFKSFSGPDEITLTGSSDIYVALYDTDGQIKSAIAIGSDDEGFKQRQNDDAGGVILTNDTLYVGGQFTTTTNFAFPDRPPFEITISSEEYSQAFLAKYEVETLGIKDDGTASITGIYPNPAYDIVYLKGIDTPVELFDITGRKLSSYPAFTTQIDMSGLSSGAYLLKSVSASFKILKK</sequence>
<dbReference type="InterPro" id="IPR011042">
    <property type="entry name" value="6-blade_b-propeller_TolB-like"/>
</dbReference>
<feature type="domain" description="Secretion system C-terminal sorting" evidence="3">
    <location>
        <begin position="494"/>
        <end position="555"/>
    </location>
</feature>
<accession>A0A972JIY3</accession>
<reference evidence="4" key="1">
    <citation type="submission" date="2020-02" db="EMBL/GenBank/DDBJ databases">
        <title>Flavobacterium sp. genome.</title>
        <authorList>
            <person name="Jung H.S."/>
            <person name="Baek J.H."/>
            <person name="Jeon C.O."/>
        </authorList>
    </citation>
    <scope>NUCLEOTIDE SEQUENCE</scope>
    <source>
        <strain evidence="4">SE-s28</strain>
    </source>
</reference>
<dbReference type="PANTHER" id="PTHR35580">
    <property type="entry name" value="CELL SURFACE GLYCOPROTEIN (S-LAYER PROTEIN)-LIKE PROTEIN"/>
    <property type="match status" value="1"/>
</dbReference>
<dbReference type="PANTHER" id="PTHR35580:SF1">
    <property type="entry name" value="PHYTASE-LIKE DOMAIN-CONTAINING PROTEIN"/>
    <property type="match status" value="1"/>
</dbReference>
<proteinExistence type="predicted"/>
<dbReference type="AlphaFoldDB" id="A0A972JIY3"/>
<evidence type="ECO:0000256" key="1">
    <source>
        <dbReference type="ARBA" id="ARBA00022729"/>
    </source>
</evidence>